<evidence type="ECO:0000313" key="2">
    <source>
        <dbReference type="Proteomes" id="UP001211065"/>
    </source>
</evidence>
<dbReference type="Pfam" id="PF07093">
    <property type="entry name" value="SGT1"/>
    <property type="match status" value="1"/>
</dbReference>
<name>A0AAD5XRT6_9FUNG</name>
<organism evidence="1 2">
    <name type="scientific">Clydaea vesicula</name>
    <dbReference type="NCBI Taxonomy" id="447962"/>
    <lineage>
        <taxon>Eukaryota</taxon>
        <taxon>Fungi</taxon>
        <taxon>Fungi incertae sedis</taxon>
        <taxon>Chytridiomycota</taxon>
        <taxon>Chytridiomycota incertae sedis</taxon>
        <taxon>Chytridiomycetes</taxon>
        <taxon>Lobulomycetales</taxon>
        <taxon>Lobulomycetaceae</taxon>
        <taxon>Clydaea</taxon>
    </lineage>
</organism>
<gene>
    <name evidence="1" type="ORF">HK099_001992</name>
</gene>
<dbReference type="GO" id="GO:0005634">
    <property type="term" value="C:nucleus"/>
    <property type="evidence" value="ECO:0007669"/>
    <property type="project" value="TreeGrafter"/>
</dbReference>
<sequence length="290" mass="33796">MEEYDRKYVIDEIKYEIYTDSTYTIEDLKNLNLKILNLTSVYTKNYIFQKEQFKLTPNLKSIPSLCGSTCFSDNIDDEWFIIFLLLTISKEFKHLIISVYDNDGQFLLIEAAKYLPKWLTPSTSTNRIFIKDSHLHLIDINLSSNNTEELPLNKALEIIRNNDLNTVANADIEKLAFAKAFLFPDKIEKNFQKTRLTIPKKVFHLIQLDPQIVAPAVEAFYLRDPLLQKVCNKMAIFNPREDNITTTIKLTKTLFAQLNCQKFNAPKPFIKCEFDEFSSEFKSFDIGMKL</sequence>
<dbReference type="EMBL" id="JADGJW010001621">
    <property type="protein sequence ID" value="KAJ3202109.1"/>
    <property type="molecule type" value="Genomic_DNA"/>
</dbReference>
<feature type="non-terminal residue" evidence="1">
    <location>
        <position position="1"/>
    </location>
</feature>
<dbReference type="PANTHER" id="PTHR13060:SF0">
    <property type="entry name" value="PROTEIN ECDYSONELESS HOMOLOG"/>
    <property type="match status" value="1"/>
</dbReference>
<comment type="caution">
    <text evidence="1">The sequence shown here is derived from an EMBL/GenBank/DDBJ whole genome shotgun (WGS) entry which is preliminary data.</text>
</comment>
<dbReference type="PANTHER" id="PTHR13060">
    <property type="entry name" value="SGT1 PROTEIN HSGT1 SUPPRESSOR OF GCR2"/>
    <property type="match status" value="1"/>
</dbReference>
<proteinExistence type="predicted"/>
<keyword evidence="2" id="KW-1185">Reference proteome</keyword>
<dbReference type="Proteomes" id="UP001211065">
    <property type="component" value="Unassembled WGS sequence"/>
</dbReference>
<evidence type="ECO:0000313" key="1">
    <source>
        <dbReference type="EMBL" id="KAJ3202109.1"/>
    </source>
</evidence>
<protein>
    <submittedName>
        <fullName evidence="1">Uncharacterized protein</fullName>
    </submittedName>
</protein>
<accession>A0AAD5XRT6</accession>
<reference evidence="1" key="1">
    <citation type="submission" date="2020-05" db="EMBL/GenBank/DDBJ databases">
        <title>Phylogenomic resolution of chytrid fungi.</title>
        <authorList>
            <person name="Stajich J.E."/>
            <person name="Amses K."/>
            <person name="Simmons R."/>
            <person name="Seto K."/>
            <person name="Myers J."/>
            <person name="Bonds A."/>
            <person name="Quandt C.A."/>
            <person name="Barry K."/>
            <person name="Liu P."/>
            <person name="Grigoriev I."/>
            <person name="Longcore J.E."/>
            <person name="James T.Y."/>
        </authorList>
    </citation>
    <scope>NUCLEOTIDE SEQUENCE</scope>
    <source>
        <strain evidence="1">JEL0476</strain>
    </source>
</reference>
<dbReference type="InterPro" id="IPR010770">
    <property type="entry name" value="Ecd"/>
</dbReference>
<dbReference type="AlphaFoldDB" id="A0AAD5XRT6"/>